<dbReference type="Proteomes" id="UP000676336">
    <property type="component" value="Unassembled WGS sequence"/>
</dbReference>
<dbReference type="AlphaFoldDB" id="A0A8S2LRH9"/>
<dbReference type="EMBL" id="CAJOBI010002056">
    <property type="protein sequence ID" value="CAF3912286.1"/>
    <property type="molecule type" value="Genomic_DNA"/>
</dbReference>
<proteinExistence type="predicted"/>
<accession>A0A8S2LRH9</accession>
<name>A0A8S2LRH9_9BILA</name>
<evidence type="ECO:0000313" key="2">
    <source>
        <dbReference type="Proteomes" id="UP000676336"/>
    </source>
</evidence>
<organism evidence="1 2">
    <name type="scientific">Rotaria magnacalcarata</name>
    <dbReference type="NCBI Taxonomy" id="392030"/>
    <lineage>
        <taxon>Eukaryota</taxon>
        <taxon>Metazoa</taxon>
        <taxon>Spiralia</taxon>
        <taxon>Gnathifera</taxon>
        <taxon>Rotifera</taxon>
        <taxon>Eurotatoria</taxon>
        <taxon>Bdelloidea</taxon>
        <taxon>Philodinida</taxon>
        <taxon>Philodinidae</taxon>
        <taxon>Rotaria</taxon>
    </lineage>
</organism>
<protein>
    <submittedName>
        <fullName evidence="1">Uncharacterized protein</fullName>
    </submittedName>
</protein>
<evidence type="ECO:0000313" key="1">
    <source>
        <dbReference type="EMBL" id="CAF3912286.1"/>
    </source>
</evidence>
<sequence>MTTNTKQEKELKNNKRNICMTNCLLQRNSPCIAIEIDELTADCQYRTTYANWTSIEAHSGRKYRYWLQYSQQKFQFIPNCDFDPSTLLTSIPFDKCIESCHHNIQCQKISCNFDTPEYLHCFIRQLVHNNDFTSMRMAFERTLDYQLEYRLAENDSYLDQQDIIACSSDTNYDICLDTCLHKCLFVSALNLTCQYVSITYANQILTCTYFHTKTTVVKSEFSEIYTRYFNTQMNLSVINKMPLFYAKTDTRLCFYPSSSLNEQTYSTSSFPRLK</sequence>
<reference evidence="1" key="1">
    <citation type="submission" date="2021-02" db="EMBL/GenBank/DDBJ databases">
        <authorList>
            <person name="Nowell W R."/>
        </authorList>
    </citation>
    <scope>NUCLEOTIDE SEQUENCE</scope>
</reference>
<gene>
    <name evidence="1" type="ORF">SMN809_LOCUS7216</name>
</gene>
<comment type="caution">
    <text evidence="1">The sequence shown here is derived from an EMBL/GenBank/DDBJ whole genome shotgun (WGS) entry which is preliminary data.</text>
</comment>